<keyword evidence="2 5" id="KW-0812">Transmembrane</keyword>
<dbReference type="NCBIfam" id="NF010228">
    <property type="entry name" value="PRK13682.1-3"/>
    <property type="match status" value="1"/>
</dbReference>
<keyword evidence="3 5" id="KW-1133">Transmembrane helix</keyword>
<protein>
    <recommendedName>
        <fullName evidence="5">UPF0391 membrane protein C0099_14960</fullName>
    </recommendedName>
</protein>
<dbReference type="PIRSF" id="PIRSF036466">
    <property type="entry name" value="UCP036466"/>
    <property type="match status" value="1"/>
</dbReference>
<dbReference type="Proteomes" id="UP000242205">
    <property type="component" value="Chromosome"/>
</dbReference>
<evidence type="ECO:0000313" key="7">
    <source>
        <dbReference type="Proteomes" id="UP000242205"/>
    </source>
</evidence>
<feature type="transmembrane region" description="Helical" evidence="5">
    <location>
        <begin position="33"/>
        <end position="52"/>
    </location>
</feature>
<keyword evidence="4 5" id="KW-0472">Membrane</keyword>
<feature type="transmembrane region" description="Helical" evidence="5">
    <location>
        <begin position="6"/>
        <end position="26"/>
    </location>
</feature>
<dbReference type="HAMAP" id="MF_01361">
    <property type="entry name" value="UPF0391"/>
    <property type="match status" value="1"/>
</dbReference>
<dbReference type="Pfam" id="PF07043">
    <property type="entry name" value="DUF1328"/>
    <property type="match status" value="1"/>
</dbReference>
<evidence type="ECO:0000256" key="1">
    <source>
        <dbReference type="ARBA" id="ARBA00022475"/>
    </source>
</evidence>
<reference evidence="6 7" key="1">
    <citation type="submission" date="2018-01" db="EMBL/GenBank/DDBJ databases">
        <authorList>
            <person name="Fu G.-Y."/>
        </authorList>
    </citation>
    <scope>NUCLEOTIDE SEQUENCE [LARGE SCALE GENOMIC DNA]</scope>
    <source>
        <strain evidence="6 7">SY39</strain>
    </source>
</reference>
<evidence type="ECO:0000256" key="5">
    <source>
        <dbReference type="HAMAP-Rule" id="MF_01361"/>
    </source>
</evidence>
<evidence type="ECO:0000256" key="3">
    <source>
        <dbReference type="ARBA" id="ARBA00022989"/>
    </source>
</evidence>
<dbReference type="RefSeq" id="WP_102248170.1">
    <property type="nucleotide sequence ID" value="NZ_CP025682.1"/>
</dbReference>
<gene>
    <name evidence="6" type="ORF">C0099_14960</name>
</gene>
<accession>A0A2I6SA43</accession>
<dbReference type="InterPro" id="IPR009760">
    <property type="entry name" value="DUF1328"/>
</dbReference>
<evidence type="ECO:0000313" key="6">
    <source>
        <dbReference type="EMBL" id="AUN96126.1"/>
    </source>
</evidence>
<keyword evidence="1 5" id="KW-1003">Cell membrane</keyword>
<organism evidence="6 7">
    <name type="scientific">Pseudazoarcus pumilus</name>
    <dbReference type="NCBI Taxonomy" id="2067960"/>
    <lineage>
        <taxon>Bacteria</taxon>
        <taxon>Pseudomonadati</taxon>
        <taxon>Pseudomonadota</taxon>
        <taxon>Betaproteobacteria</taxon>
        <taxon>Rhodocyclales</taxon>
        <taxon>Zoogloeaceae</taxon>
        <taxon>Pseudazoarcus</taxon>
    </lineage>
</organism>
<sequence length="54" mass="5770">MLYYTVVFLVVALIAGLFGFTGLAAGAVDIARVLFFIFIVLFVASLVMGGIGRR</sequence>
<dbReference type="NCBIfam" id="NF010226">
    <property type="entry name" value="PRK13682.1-1"/>
    <property type="match status" value="1"/>
</dbReference>
<dbReference type="KEGG" id="atw:C0099_14960"/>
<dbReference type="AlphaFoldDB" id="A0A2I6SA43"/>
<evidence type="ECO:0000256" key="2">
    <source>
        <dbReference type="ARBA" id="ARBA00022692"/>
    </source>
</evidence>
<keyword evidence="7" id="KW-1185">Reference proteome</keyword>
<dbReference type="GO" id="GO:0005886">
    <property type="term" value="C:plasma membrane"/>
    <property type="evidence" value="ECO:0007669"/>
    <property type="project" value="UniProtKB-UniRule"/>
</dbReference>
<evidence type="ECO:0000256" key="4">
    <source>
        <dbReference type="ARBA" id="ARBA00023136"/>
    </source>
</evidence>
<comment type="similarity">
    <text evidence="5">Belongs to the UPF0391 family.</text>
</comment>
<name>A0A2I6SA43_9RHOO</name>
<dbReference type="EMBL" id="CP025682">
    <property type="protein sequence ID" value="AUN96126.1"/>
    <property type="molecule type" value="Genomic_DNA"/>
</dbReference>
<proteinExistence type="inferred from homology"/>
<comment type="caution">
    <text evidence="5">Lacks conserved residue(s) required for the propagation of feature annotation.</text>
</comment>